<dbReference type="InterPro" id="IPR044668">
    <property type="entry name" value="PuuD-like"/>
</dbReference>
<dbReference type="PANTHER" id="PTHR43235">
    <property type="entry name" value="GLUTAMINE AMIDOTRANSFERASE PB2B2.05-RELATED"/>
    <property type="match status" value="1"/>
</dbReference>
<dbReference type="Proteomes" id="UP001183817">
    <property type="component" value="Unassembled WGS sequence"/>
</dbReference>
<dbReference type="SUPFAM" id="SSF52317">
    <property type="entry name" value="Class I glutamine amidotransferase-like"/>
    <property type="match status" value="1"/>
</dbReference>
<dbReference type="InterPro" id="IPR029062">
    <property type="entry name" value="Class_I_gatase-like"/>
</dbReference>
<gene>
    <name evidence="1" type="ORF">J2S64_001411</name>
</gene>
<evidence type="ECO:0000313" key="2">
    <source>
        <dbReference type="Proteomes" id="UP001183817"/>
    </source>
</evidence>
<keyword evidence="2" id="KW-1185">Reference proteome</keyword>
<accession>A0ABU2BGK1</accession>
<dbReference type="PROSITE" id="PS51273">
    <property type="entry name" value="GATASE_TYPE_1"/>
    <property type="match status" value="1"/>
</dbReference>
<dbReference type="InterPro" id="IPR011697">
    <property type="entry name" value="Peptidase_C26"/>
</dbReference>
<dbReference type="Gene3D" id="3.40.50.880">
    <property type="match status" value="1"/>
</dbReference>
<protein>
    <submittedName>
        <fullName evidence="1">Glutamine amidotransferase</fullName>
    </submittedName>
</protein>
<dbReference type="Pfam" id="PF07722">
    <property type="entry name" value="Peptidase_C26"/>
    <property type="match status" value="1"/>
</dbReference>
<reference evidence="1 2" key="1">
    <citation type="submission" date="2023-07" db="EMBL/GenBank/DDBJ databases">
        <title>Sequencing the genomes of 1000 actinobacteria strains.</title>
        <authorList>
            <person name="Klenk H.-P."/>
        </authorList>
    </citation>
    <scope>NUCLEOTIDE SEQUENCE [LARGE SCALE GENOMIC DNA]</scope>
    <source>
        <strain evidence="1 2">DSM 20167</strain>
    </source>
</reference>
<sequence>MSTDPREDRVLTLDEVIPEGFDLLPPDAPLVAVVVSLTFPGMVGESHRIMRDFTRSAFDQLLESGARAVLIDSSAADPQAALAAEEADGVLFLGGGDVDGSLYELQGPIPKAYGVDRTADEFCIAMIHRTLEKDQPLLAICRGSQLLNVALGGTLVPDIVPSTLHQGQSGQPMFLDEWVTLAEGSKIHGILGHERVTVRSGHHQAVDRVATDLVVSAVADDGIVEGTEHPGKTWVVAVQWHPEDRDGSAEDRRAIIGALVEQAVLRRLQLARHAQTA</sequence>
<dbReference type="RefSeq" id="WP_310289356.1">
    <property type="nucleotide sequence ID" value="NZ_BAAAWO010000001.1"/>
</dbReference>
<comment type="caution">
    <text evidence="1">The sequence shown here is derived from an EMBL/GenBank/DDBJ whole genome shotgun (WGS) entry which is preliminary data.</text>
</comment>
<dbReference type="EMBL" id="JAVDYI010000001">
    <property type="protein sequence ID" value="MDR7357720.1"/>
    <property type="molecule type" value="Genomic_DNA"/>
</dbReference>
<dbReference type="PANTHER" id="PTHR43235:SF1">
    <property type="entry name" value="GLUTAMINE AMIDOTRANSFERASE PB2B2.05-RELATED"/>
    <property type="match status" value="1"/>
</dbReference>
<organism evidence="1 2">
    <name type="scientific">Paeniglutamicibacter sulfureus</name>
    <dbReference type="NCBI Taxonomy" id="43666"/>
    <lineage>
        <taxon>Bacteria</taxon>
        <taxon>Bacillati</taxon>
        <taxon>Actinomycetota</taxon>
        <taxon>Actinomycetes</taxon>
        <taxon>Micrococcales</taxon>
        <taxon>Micrococcaceae</taxon>
        <taxon>Paeniglutamicibacter</taxon>
    </lineage>
</organism>
<keyword evidence="1" id="KW-0315">Glutamine amidotransferase</keyword>
<name>A0ABU2BGK1_9MICC</name>
<evidence type="ECO:0000313" key="1">
    <source>
        <dbReference type="EMBL" id="MDR7357720.1"/>
    </source>
</evidence>
<proteinExistence type="predicted"/>